<protein>
    <recommendedName>
        <fullName evidence="5">Glycosidase</fullName>
    </recommendedName>
</protein>
<dbReference type="InterPro" id="IPR007184">
    <property type="entry name" value="Mannoside_phosphorylase"/>
</dbReference>
<dbReference type="HOGENOM" id="CLU_796408_0_0_2"/>
<name>A0A0F7FJ31_9CREN</name>
<keyword evidence="2" id="KW-0808">Transferase</keyword>
<organism evidence="3 4">
    <name type="scientific">Infirmifilum uzonense</name>
    <dbReference type="NCBI Taxonomy" id="1550241"/>
    <lineage>
        <taxon>Archaea</taxon>
        <taxon>Thermoproteota</taxon>
        <taxon>Thermoprotei</taxon>
        <taxon>Thermofilales</taxon>
        <taxon>Thermofilaceae</taxon>
        <taxon>Infirmifilum</taxon>
    </lineage>
</organism>
<evidence type="ECO:0008006" key="5">
    <source>
        <dbReference type="Google" id="ProtNLM"/>
    </source>
</evidence>
<evidence type="ECO:0000256" key="1">
    <source>
        <dbReference type="ARBA" id="ARBA00022676"/>
    </source>
</evidence>
<evidence type="ECO:0000256" key="2">
    <source>
        <dbReference type="ARBA" id="ARBA00022679"/>
    </source>
</evidence>
<dbReference type="Pfam" id="PF04041">
    <property type="entry name" value="Glyco_hydro_130"/>
    <property type="match status" value="1"/>
</dbReference>
<dbReference type="KEGG" id="thf:MA03_02580"/>
<dbReference type="InterPro" id="IPR023296">
    <property type="entry name" value="Glyco_hydro_beta-prop_sf"/>
</dbReference>
<sequence>MYKEYYHRLSGLRKSSTEKVFKRVGLITPASLKITNYVREHPSAAFNPGAILRGRELFVYPRIVFDYYWYVSSIGVFSLDIQASLEGLLPEEIPTRIVIYPSRKEDMRGCEDPRVQELDSKTYILYTAVEPSPGGVEARQAIAVLEDSKAVKLGNFRLEYMGELFNTFWKDSALIEARNKDSVLLLRPSIPLENSGYLEIGWRSVASLKELTVSADTMEPVLLYEPFEIKVGWSTNSVRISSNEYLVGWHGVGNDYIYRNGLALLDSDGRLLAISDYLIAPEPTLEEFYGDRPGVTFGCGLIHYKDLLIWVGGLSDYAIGIWVADFDKVMDKLKTVSTSV</sequence>
<dbReference type="Proteomes" id="UP000067434">
    <property type="component" value="Chromosome"/>
</dbReference>
<reference evidence="3 4" key="1">
    <citation type="journal article" date="2015" name="Stand. Genomic Sci.">
        <title>Complete genome sequence of and proposal of Thermofilum uzonense sp. nov. a novel hyperthermophilic crenarchaeon and emended description of the genus Thermofilum.</title>
        <authorList>
            <person name="Toshchakov S.V."/>
            <person name="Korzhenkov A.A."/>
            <person name="Samarov N.I."/>
            <person name="Mazunin I.O."/>
            <person name="Mozhey O.I."/>
            <person name="Shmyr I.S."/>
            <person name="Derbikova K.S."/>
            <person name="Taranov E.A."/>
            <person name="Dominova I.N."/>
            <person name="Bonch-Osmolovskaya E.A."/>
            <person name="Patrushev M.V."/>
            <person name="Podosokorskaya O.A."/>
            <person name="Kublanov I.V."/>
        </authorList>
    </citation>
    <scope>NUCLEOTIDE SEQUENCE [LARGE SCALE GENOMIC DNA]</scope>
    <source>
        <strain evidence="3 4">1807-2</strain>
    </source>
</reference>
<dbReference type="PANTHER" id="PTHR34106:SF5">
    <property type="entry name" value="GLYCOSIDASE"/>
    <property type="match status" value="1"/>
</dbReference>
<dbReference type="STRING" id="1550241.MA03_02580"/>
<dbReference type="AlphaFoldDB" id="A0A0F7FJ31"/>
<keyword evidence="1" id="KW-0328">Glycosyltransferase</keyword>
<dbReference type="EMBL" id="CP009961">
    <property type="protein sequence ID" value="AKG39323.1"/>
    <property type="molecule type" value="Genomic_DNA"/>
</dbReference>
<dbReference type="SUPFAM" id="SSF75005">
    <property type="entry name" value="Arabinanase/levansucrase/invertase"/>
    <property type="match status" value="1"/>
</dbReference>
<dbReference type="Gene3D" id="2.115.10.20">
    <property type="entry name" value="Glycosyl hydrolase domain, family 43"/>
    <property type="match status" value="1"/>
</dbReference>
<proteinExistence type="predicted"/>
<evidence type="ECO:0000313" key="3">
    <source>
        <dbReference type="EMBL" id="AKG39323.1"/>
    </source>
</evidence>
<evidence type="ECO:0000313" key="4">
    <source>
        <dbReference type="Proteomes" id="UP000067434"/>
    </source>
</evidence>
<dbReference type="GO" id="GO:0016757">
    <property type="term" value="F:glycosyltransferase activity"/>
    <property type="evidence" value="ECO:0007669"/>
    <property type="project" value="UniProtKB-KW"/>
</dbReference>
<dbReference type="PATRIC" id="fig|1550241.5.peg.529"/>
<dbReference type="PANTHER" id="PTHR34106">
    <property type="entry name" value="GLYCOSIDASE"/>
    <property type="match status" value="1"/>
</dbReference>
<accession>A0A0F7FJ31</accession>
<gene>
    <name evidence="3" type="ORF">MA03_02580</name>
</gene>
<keyword evidence="4" id="KW-1185">Reference proteome</keyword>